<dbReference type="Proteomes" id="UP000242254">
    <property type="component" value="Unassembled WGS sequence"/>
</dbReference>
<organism evidence="3 4">
    <name type="scientific">Rhizopus microsporus ATCC 52813</name>
    <dbReference type="NCBI Taxonomy" id="1340429"/>
    <lineage>
        <taxon>Eukaryota</taxon>
        <taxon>Fungi</taxon>
        <taxon>Fungi incertae sedis</taxon>
        <taxon>Mucoromycota</taxon>
        <taxon>Mucoromycotina</taxon>
        <taxon>Mucoromycetes</taxon>
        <taxon>Mucorales</taxon>
        <taxon>Mucorineae</taxon>
        <taxon>Rhizopodaceae</taxon>
        <taxon>Rhizopus</taxon>
    </lineage>
</organism>
<protein>
    <recommendedName>
        <fullName evidence="5">G-protein coupled receptors family 1 profile domain-containing protein</fullName>
    </recommendedName>
</protein>
<evidence type="ECO:0000256" key="2">
    <source>
        <dbReference type="SAM" id="Phobius"/>
    </source>
</evidence>
<reference evidence="3 4" key="1">
    <citation type="journal article" date="2016" name="Proc. Natl. Acad. Sci. U.S.A.">
        <title>Lipid metabolic changes in an early divergent fungus govern the establishment of a mutualistic symbiosis with endobacteria.</title>
        <authorList>
            <person name="Lastovetsky O.A."/>
            <person name="Gaspar M.L."/>
            <person name="Mondo S.J."/>
            <person name="LaButti K.M."/>
            <person name="Sandor L."/>
            <person name="Grigoriev I.V."/>
            <person name="Henry S.A."/>
            <person name="Pawlowska T.E."/>
        </authorList>
    </citation>
    <scope>NUCLEOTIDE SEQUENCE [LARGE SCALE GENOMIC DNA]</scope>
    <source>
        <strain evidence="3 4">ATCC 52813</strain>
    </source>
</reference>
<feature type="transmembrane region" description="Helical" evidence="2">
    <location>
        <begin position="67"/>
        <end position="86"/>
    </location>
</feature>
<feature type="transmembrane region" description="Helical" evidence="2">
    <location>
        <begin position="31"/>
        <end position="52"/>
    </location>
</feature>
<proteinExistence type="predicted"/>
<evidence type="ECO:0000256" key="1">
    <source>
        <dbReference type="SAM" id="MobiDB-lite"/>
    </source>
</evidence>
<feature type="transmembrane region" description="Helical" evidence="2">
    <location>
        <begin position="211"/>
        <end position="229"/>
    </location>
</feature>
<feature type="transmembrane region" description="Helical" evidence="2">
    <location>
        <begin position="98"/>
        <end position="120"/>
    </location>
</feature>
<dbReference type="EMBL" id="KZ303846">
    <property type="protein sequence ID" value="PHZ14099.1"/>
    <property type="molecule type" value="Genomic_DNA"/>
</dbReference>
<gene>
    <name evidence="3" type="ORF">RHIMIDRAFT_278203</name>
</gene>
<keyword evidence="4" id="KW-1185">Reference proteome</keyword>
<evidence type="ECO:0000313" key="4">
    <source>
        <dbReference type="Proteomes" id="UP000242254"/>
    </source>
</evidence>
<dbReference type="AlphaFoldDB" id="A0A2G4SZA6"/>
<keyword evidence="2" id="KW-0812">Transmembrane</keyword>
<keyword evidence="2" id="KW-1133">Transmembrane helix</keyword>
<name>A0A2G4SZA6_RHIZD</name>
<keyword evidence="2" id="KW-0472">Membrane</keyword>
<accession>A0A2G4SZA6</accession>
<dbReference type="GeneID" id="35443718"/>
<evidence type="ECO:0008006" key="5">
    <source>
        <dbReference type="Google" id="ProtNLM"/>
    </source>
</evidence>
<sequence>MALQGAAVAISGELALRCLSPKRNKIPHIRACKFILGLAMALKSCLFLSFHASQWSTCNGTGRAADLFYHIAMAAGNAVLVSRVQAIIPFQYKRTAYIFHWTVSVLRVVLGIVDACVIVISNNPDGSCLYADNQYWGPVYTLYDTVIDVYVTVMISVILISHIRSLAFDDMRINILLYTSVIYNNVIRTVALTIVNLLSAIFIITKNSNEAIMLVWPIINIFFVCLVGYDSDVTKAIRKIRQRHWRQANSSANIDLGSVPSASQPMSKKRPLSREILNNQQSSLHDDLQSSDSSMSHTEKYEPQKNASTETSTDHTRIGP</sequence>
<feature type="transmembrane region" description="Helical" evidence="2">
    <location>
        <begin position="140"/>
        <end position="160"/>
    </location>
</feature>
<feature type="region of interest" description="Disordered" evidence="1">
    <location>
        <begin position="276"/>
        <end position="320"/>
    </location>
</feature>
<evidence type="ECO:0000313" key="3">
    <source>
        <dbReference type="EMBL" id="PHZ14099.1"/>
    </source>
</evidence>
<dbReference type="RefSeq" id="XP_023467807.1">
    <property type="nucleotide sequence ID" value="XM_023612729.1"/>
</dbReference>
<feature type="transmembrane region" description="Helical" evidence="2">
    <location>
        <begin position="181"/>
        <end position="205"/>
    </location>
</feature>